<dbReference type="GO" id="GO:0046872">
    <property type="term" value="F:metal ion binding"/>
    <property type="evidence" value="ECO:0007669"/>
    <property type="project" value="UniProtKB-KW"/>
</dbReference>
<accession>A0A3S9XER5</accession>
<dbReference type="PANTHER" id="PTHR43344:SF13">
    <property type="entry name" value="PHOSPHATASE RV3661-RELATED"/>
    <property type="match status" value="1"/>
</dbReference>
<dbReference type="InterPro" id="IPR023214">
    <property type="entry name" value="HAD_sf"/>
</dbReference>
<organism evidence="11 12">
    <name type="scientific">Entomomonas moraniae</name>
    <dbReference type="NCBI Taxonomy" id="2213226"/>
    <lineage>
        <taxon>Bacteria</taxon>
        <taxon>Pseudomonadati</taxon>
        <taxon>Pseudomonadota</taxon>
        <taxon>Gammaproteobacteria</taxon>
        <taxon>Pseudomonadales</taxon>
        <taxon>Pseudomonadaceae</taxon>
        <taxon>Entomomonas</taxon>
    </lineage>
</organism>
<proteinExistence type="inferred from homology"/>
<dbReference type="NCBIfam" id="TIGR01490">
    <property type="entry name" value="HAD-SF-IB-hyp1"/>
    <property type="match status" value="1"/>
</dbReference>
<evidence type="ECO:0000256" key="10">
    <source>
        <dbReference type="ARBA" id="ARBA00053547"/>
    </source>
</evidence>
<dbReference type="Pfam" id="PF12710">
    <property type="entry name" value="HAD"/>
    <property type="match status" value="1"/>
</dbReference>
<protein>
    <recommendedName>
        <fullName evidence="4">Histidinol-phosphatase</fullName>
        <ecNumber evidence="3">3.1.3.15</ecNumber>
    </recommendedName>
    <alternativeName>
        <fullName evidence="8">Histidinol-phosphate phosphatase</fullName>
    </alternativeName>
</protein>
<dbReference type="RefSeq" id="WP_127163641.1">
    <property type="nucleotide sequence ID" value="NZ_CP029822.1"/>
</dbReference>
<dbReference type="KEGG" id="emo:DM558_09175"/>
<keyword evidence="12" id="KW-1185">Reference proteome</keyword>
<evidence type="ECO:0000256" key="1">
    <source>
        <dbReference type="ARBA" id="ARBA00004970"/>
    </source>
</evidence>
<comment type="similarity">
    <text evidence="2">Belongs to the HAD-like hydrolase superfamily. SerB family.</text>
</comment>
<dbReference type="CDD" id="cd02612">
    <property type="entry name" value="HAD_PGPPase"/>
    <property type="match status" value="1"/>
</dbReference>
<dbReference type="GO" id="GO:0004401">
    <property type="term" value="F:histidinol-phosphatase activity"/>
    <property type="evidence" value="ECO:0007669"/>
    <property type="project" value="UniProtKB-EC"/>
</dbReference>
<dbReference type="EC" id="3.1.3.15" evidence="3"/>
<evidence type="ECO:0000256" key="4">
    <source>
        <dbReference type="ARBA" id="ARBA00021697"/>
    </source>
</evidence>
<evidence type="ECO:0000256" key="9">
    <source>
        <dbReference type="ARBA" id="ARBA00052092"/>
    </source>
</evidence>
<dbReference type="InterPro" id="IPR036412">
    <property type="entry name" value="HAD-like_sf"/>
</dbReference>
<dbReference type="Proteomes" id="UP000273143">
    <property type="component" value="Chromosome"/>
</dbReference>
<evidence type="ECO:0000313" key="11">
    <source>
        <dbReference type="EMBL" id="AZS50939.1"/>
    </source>
</evidence>
<evidence type="ECO:0000256" key="8">
    <source>
        <dbReference type="ARBA" id="ARBA00033209"/>
    </source>
</evidence>
<dbReference type="InterPro" id="IPR050582">
    <property type="entry name" value="HAD-like_SerB"/>
</dbReference>
<evidence type="ECO:0000313" key="12">
    <source>
        <dbReference type="Proteomes" id="UP000273143"/>
    </source>
</evidence>
<dbReference type="SUPFAM" id="SSF56784">
    <property type="entry name" value="HAD-like"/>
    <property type="match status" value="1"/>
</dbReference>
<comment type="catalytic activity">
    <reaction evidence="9">
        <text>L-histidinol phosphate + H2O = L-histidinol + phosphate</text>
        <dbReference type="Rhea" id="RHEA:14465"/>
        <dbReference type="ChEBI" id="CHEBI:15377"/>
        <dbReference type="ChEBI" id="CHEBI:43474"/>
        <dbReference type="ChEBI" id="CHEBI:57699"/>
        <dbReference type="ChEBI" id="CHEBI:57980"/>
        <dbReference type="EC" id="3.1.3.15"/>
    </reaction>
    <physiologicalReaction direction="left-to-right" evidence="9">
        <dbReference type="Rhea" id="RHEA:14466"/>
    </physiologicalReaction>
</comment>
<keyword evidence="7" id="KW-0460">Magnesium</keyword>
<evidence type="ECO:0000256" key="7">
    <source>
        <dbReference type="ARBA" id="ARBA00022842"/>
    </source>
</evidence>
<dbReference type="EMBL" id="CP029822">
    <property type="protein sequence ID" value="AZS50939.1"/>
    <property type="molecule type" value="Genomic_DNA"/>
</dbReference>
<reference evidence="12" key="1">
    <citation type="submission" date="2018-06" db="EMBL/GenBank/DDBJ databases">
        <title>Complete genome of Pseudomonas insecticola strain QZS01.</title>
        <authorList>
            <person name="Wang J."/>
            <person name="Su Q."/>
        </authorList>
    </citation>
    <scope>NUCLEOTIDE SEQUENCE [LARGE SCALE GENOMIC DNA]</scope>
    <source>
        <strain evidence="12">QZS01</strain>
    </source>
</reference>
<name>A0A3S9XER5_9GAMM</name>
<evidence type="ECO:0000256" key="5">
    <source>
        <dbReference type="ARBA" id="ARBA00022723"/>
    </source>
</evidence>
<sequence>MKLALFDLDNTLLAGDSDHAWGDWLCKWGILNKTTYKAKNDEFYQQYLEGNLNIEDYLNFSLSILGQASMKQLNEWHQQFMKDTIEPMILKKGEALLEQHRKEGHRIIIITATNSFIVGPIAKRLGVKDLIATECEMKDGRYTGKIAGTPSFQEGKVTRLNSWLKQHDIGLEGSYFYSDSINDLPLLSIVENPTAVDPDEKLKEHAKQQGWPIISLRS</sequence>
<dbReference type="AlphaFoldDB" id="A0A3S9XER5"/>
<evidence type="ECO:0000256" key="6">
    <source>
        <dbReference type="ARBA" id="ARBA00022801"/>
    </source>
</evidence>
<gene>
    <name evidence="11" type="ORF">DM558_09175</name>
</gene>
<dbReference type="NCBIfam" id="TIGR01488">
    <property type="entry name" value="HAD-SF-IB"/>
    <property type="match status" value="1"/>
</dbReference>
<evidence type="ECO:0000256" key="3">
    <source>
        <dbReference type="ARBA" id="ARBA00013085"/>
    </source>
</evidence>
<keyword evidence="5" id="KW-0479">Metal-binding</keyword>
<dbReference type="Gene3D" id="1.20.1440.100">
    <property type="entry name" value="SG protein - dephosphorylation function"/>
    <property type="match status" value="1"/>
</dbReference>
<comment type="function">
    <text evidence="10">Catalyzes the dephosphorylation of histidinol-phosphate to histidinol, the direct precursor of histidine.</text>
</comment>
<keyword evidence="6 11" id="KW-0378">Hydrolase</keyword>
<evidence type="ECO:0000256" key="2">
    <source>
        <dbReference type="ARBA" id="ARBA00009184"/>
    </source>
</evidence>
<dbReference type="Gene3D" id="3.40.50.1000">
    <property type="entry name" value="HAD superfamily/HAD-like"/>
    <property type="match status" value="1"/>
</dbReference>
<dbReference type="FunFam" id="3.40.50.1000:FF:000025">
    <property type="entry name" value="HAD hydrolase, family IB"/>
    <property type="match status" value="1"/>
</dbReference>
<comment type="pathway">
    <text evidence="1">Amino-acid biosynthesis; L-histidine biosynthesis; L-histidine from 5-phospho-alpha-D-ribose 1-diphosphate: step 8/9.</text>
</comment>
<dbReference type="PANTHER" id="PTHR43344">
    <property type="entry name" value="PHOSPHOSERINE PHOSPHATASE"/>
    <property type="match status" value="1"/>
</dbReference>
<dbReference type="InterPro" id="IPR006385">
    <property type="entry name" value="HAD_hydro_SerB1"/>
</dbReference>